<reference evidence="2 3" key="1">
    <citation type="submission" date="2016-11" db="EMBL/GenBank/DDBJ databases">
        <authorList>
            <person name="Jaros S."/>
            <person name="Januszkiewicz K."/>
            <person name="Wedrychowicz H."/>
        </authorList>
    </citation>
    <scope>NUCLEOTIDE SEQUENCE [LARGE SCALE GENOMIC DNA]</scope>
    <source>
        <strain evidence="2 3">DSM 100565</strain>
    </source>
</reference>
<sequence length="109" mass="11157">MSAERRLVAPAVLLAAVSACAPVAGPAGGLPFLGSWACTGGLGPALDFTGVTYTEGGQTLNVVETASYGPNYTLDLADGSRVTLFDVTGTTLTWHRPATGESRDCTRIP</sequence>
<feature type="signal peptide" evidence="1">
    <location>
        <begin position="1"/>
        <end position="21"/>
    </location>
</feature>
<evidence type="ECO:0000256" key="1">
    <source>
        <dbReference type="SAM" id="SignalP"/>
    </source>
</evidence>
<proteinExistence type="predicted"/>
<evidence type="ECO:0000313" key="3">
    <source>
        <dbReference type="Proteomes" id="UP000184292"/>
    </source>
</evidence>
<gene>
    <name evidence="2" type="ORF">SAMN05444417_1712</name>
</gene>
<organism evidence="2 3">
    <name type="scientific">Wenxinia saemankumensis</name>
    <dbReference type="NCBI Taxonomy" id="1447782"/>
    <lineage>
        <taxon>Bacteria</taxon>
        <taxon>Pseudomonadati</taxon>
        <taxon>Pseudomonadota</taxon>
        <taxon>Alphaproteobacteria</taxon>
        <taxon>Rhodobacterales</taxon>
        <taxon>Roseobacteraceae</taxon>
        <taxon>Wenxinia</taxon>
    </lineage>
</organism>
<keyword evidence="1" id="KW-0732">Signal</keyword>
<feature type="chain" id="PRO_5013268760" evidence="1">
    <location>
        <begin position="22"/>
        <end position="109"/>
    </location>
</feature>
<dbReference type="Proteomes" id="UP000184292">
    <property type="component" value="Unassembled WGS sequence"/>
</dbReference>
<accession>A0A1M6E048</accession>
<protein>
    <submittedName>
        <fullName evidence="2">Uncharacterized protein</fullName>
    </submittedName>
</protein>
<dbReference type="STRING" id="1447782.SAMN05444417_1712"/>
<evidence type="ECO:0000313" key="2">
    <source>
        <dbReference type="EMBL" id="SHI78779.1"/>
    </source>
</evidence>
<dbReference type="RefSeq" id="WP_073328380.1">
    <property type="nucleotide sequence ID" value="NZ_FQYO01000003.1"/>
</dbReference>
<dbReference type="OrthoDB" id="8453064at2"/>
<dbReference type="PROSITE" id="PS51257">
    <property type="entry name" value="PROKAR_LIPOPROTEIN"/>
    <property type="match status" value="1"/>
</dbReference>
<dbReference type="AlphaFoldDB" id="A0A1M6E048"/>
<dbReference type="EMBL" id="FQYO01000003">
    <property type="protein sequence ID" value="SHI78779.1"/>
    <property type="molecule type" value="Genomic_DNA"/>
</dbReference>
<keyword evidence="3" id="KW-1185">Reference proteome</keyword>
<name>A0A1M6E048_9RHOB</name>